<proteinExistence type="predicted"/>
<sequence length="170" mass="19327">MGLMAQLALRKDVVVDKWFARVVDTYPAETARFLRSQKDPFANPVGRTTHQQLGTLVALLDADWNPDTARSALDPIMRIRAVQDFSAARATGFVFDLKQVIRGLMKSPDDARWIGDLKQLDRLIDEMALISFDLFMGCREKVYELKANEMKDRTYKAFAKAGLIKEVDDE</sequence>
<keyword evidence="3" id="KW-1185">Reference proteome</keyword>
<evidence type="ECO:0000313" key="2">
    <source>
        <dbReference type="EMBL" id="MCJ8499092.1"/>
    </source>
</evidence>
<dbReference type="InterPro" id="IPR025751">
    <property type="entry name" value="RsbRD_N_dom"/>
</dbReference>
<dbReference type="RefSeq" id="WP_246902176.1">
    <property type="nucleotide sequence ID" value="NZ_JALJRB010000001.1"/>
</dbReference>
<name>A0AA41UHY5_9BACT</name>
<dbReference type="Proteomes" id="UP001165427">
    <property type="component" value="Unassembled WGS sequence"/>
</dbReference>
<comment type="caution">
    <text evidence="2">The sequence shown here is derived from an EMBL/GenBank/DDBJ whole genome shotgun (WGS) entry which is preliminary data.</text>
</comment>
<evidence type="ECO:0000259" key="1">
    <source>
        <dbReference type="Pfam" id="PF14361"/>
    </source>
</evidence>
<reference evidence="2" key="1">
    <citation type="submission" date="2022-04" db="EMBL/GenBank/DDBJ databases">
        <title>Desulfatitalea alkaliphila sp. nov., a novel anaerobic sulfate-reducing bacterium isolated from terrestrial mud volcano, Taman Peninsula, Russia.</title>
        <authorList>
            <person name="Khomyakova M.A."/>
            <person name="Merkel A.Y."/>
            <person name="Slobodkin A.I."/>
        </authorList>
    </citation>
    <scope>NUCLEOTIDE SEQUENCE</scope>
    <source>
        <strain evidence="2">M08but</strain>
    </source>
</reference>
<dbReference type="Pfam" id="PF14361">
    <property type="entry name" value="RsbRD_N"/>
    <property type="match status" value="1"/>
</dbReference>
<evidence type="ECO:0000313" key="3">
    <source>
        <dbReference type="Proteomes" id="UP001165427"/>
    </source>
</evidence>
<dbReference type="AlphaFoldDB" id="A0AA41UHY5"/>
<organism evidence="2 3">
    <name type="scientific">Desulfatitalea alkaliphila</name>
    <dbReference type="NCBI Taxonomy" id="2929485"/>
    <lineage>
        <taxon>Bacteria</taxon>
        <taxon>Pseudomonadati</taxon>
        <taxon>Thermodesulfobacteriota</taxon>
        <taxon>Desulfobacteria</taxon>
        <taxon>Desulfobacterales</taxon>
        <taxon>Desulfosarcinaceae</taxon>
        <taxon>Desulfatitalea</taxon>
    </lineage>
</organism>
<dbReference type="EMBL" id="JALJRB010000001">
    <property type="protein sequence ID" value="MCJ8499092.1"/>
    <property type="molecule type" value="Genomic_DNA"/>
</dbReference>
<gene>
    <name evidence="2" type="ORF">MRX98_00785</name>
</gene>
<accession>A0AA41UHY5</accession>
<feature type="domain" description="RsbT co-antagonist protein RsbRD N-terminal" evidence="1">
    <location>
        <begin position="14"/>
        <end position="148"/>
    </location>
</feature>
<protein>
    <submittedName>
        <fullName evidence="2">RsbRD N-terminal domain-containing protein</fullName>
    </submittedName>
</protein>